<reference evidence="3" key="1">
    <citation type="submission" date="2011-07" db="EMBL/GenBank/DDBJ databases">
        <authorList>
            <consortium name="Caenorhabditis brenneri Sequencing and Analysis Consortium"/>
            <person name="Wilson R.K."/>
        </authorList>
    </citation>
    <scope>NUCLEOTIDE SEQUENCE [LARGE SCALE GENOMIC DNA]</scope>
    <source>
        <strain evidence="3">PB2801</strain>
    </source>
</reference>
<dbReference type="InParanoid" id="G0P5S6"/>
<proteinExistence type="predicted"/>
<organism evidence="3">
    <name type="scientific">Caenorhabditis brenneri</name>
    <name type="common">Nematode worm</name>
    <dbReference type="NCBI Taxonomy" id="135651"/>
    <lineage>
        <taxon>Eukaryota</taxon>
        <taxon>Metazoa</taxon>
        <taxon>Ecdysozoa</taxon>
        <taxon>Nematoda</taxon>
        <taxon>Chromadorea</taxon>
        <taxon>Rhabditida</taxon>
        <taxon>Rhabditina</taxon>
        <taxon>Rhabditomorpha</taxon>
        <taxon>Rhabditoidea</taxon>
        <taxon>Rhabditidae</taxon>
        <taxon>Peloderinae</taxon>
        <taxon>Caenorhabditis</taxon>
    </lineage>
</organism>
<dbReference type="AlphaFoldDB" id="G0P5S6"/>
<dbReference type="Proteomes" id="UP000008068">
    <property type="component" value="Unassembled WGS sequence"/>
</dbReference>
<keyword evidence="3" id="KW-1185">Reference proteome</keyword>
<evidence type="ECO:0000313" key="2">
    <source>
        <dbReference type="EMBL" id="EGT46040.1"/>
    </source>
</evidence>
<name>G0P5S6_CAEBE</name>
<dbReference type="EMBL" id="GL380088">
    <property type="protein sequence ID" value="EGT46040.1"/>
    <property type="molecule type" value="Genomic_DNA"/>
</dbReference>
<keyword evidence="1" id="KW-0812">Transmembrane</keyword>
<feature type="transmembrane region" description="Helical" evidence="1">
    <location>
        <begin position="34"/>
        <end position="53"/>
    </location>
</feature>
<protein>
    <submittedName>
        <fullName evidence="2">Uncharacterized protein</fullName>
    </submittedName>
</protein>
<feature type="transmembrane region" description="Helical" evidence="1">
    <location>
        <begin position="65"/>
        <end position="84"/>
    </location>
</feature>
<feature type="transmembrane region" description="Helical" evidence="1">
    <location>
        <begin position="168"/>
        <end position="190"/>
    </location>
</feature>
<dbReference type="HOGENOM" id="CLU_091109_0_0_1"/>
<sequence length="191" mass="22374">MEELYEMEVELMQHRRFYKNTVNYLLTKIFAKKIRFLVILLTLLATGIGWVMFHHHNKKLPDSEYIILSFLAMATAYFVISQVMRVPFFSLNSDDFFKDDPKNFQQQQNLTGLFLKDVHPMMKRAESLSNWRFVWEMIGTAIGYSYIAICLYFFIIRYSASESGSHDAQLNGSLIVFTVFLGIILIPILLM</sequence>
<accession>G0P5S6</accession>
<keyword evidence="1" id="KW-0472">Membrane</keyword>
<evidence type="ECO:0000313" key="3">
    <source>
        <dbReference type="Proteomes" id="UP000008068"/>
    </source>
</evidence>
<keyword evidence="1" id="KW-1133">Transmembrane helix</keyword>
<gene>
    <name evidence="2" type="ORF">CAEBREN_21503</name>
</gene>
<feature type="transmembrane region" description="Helical" evidence="1">
    <location>
        <begin position="133"/>
        <end position="156"/>
    </location>
</feature>
<evidence type="ECO:0000256" key="1">
    <source>
        <dbReference type="SAM" id="Phobius"/>
    </source>
</evidence>